<protein>
    <submittedName>
        <fullName evidence="9">Carbon starvation protein A</fullName>
    </submittedName>
</protein>
<keyword evidence="6 7" id="KW-0472">Membrane</keyword>
<evidence type="ECO:0000256" key="1">
    <source>
        <dbReference type="ARBA" id="ARBA00004651"/>
    </source>
</evidence>
<sequence length="489" mass="52890">MITFILSIVLLVVGYFTYGKFVERVFVADRKRQTPAFSMRDDIDYVPMNTTRNSLIQLLNIAGVGPIFGPILGALYGPVAFVWIVIGCIFAGAVHDYLTGMISIRNHGAHLPQLAGKFLGKTMKHVVNGFAILLLLLVGTVFVTSPAALLANMTSLSLTLIILAIFAYYLIATLLPIDKVIGRIYPYFGALLLFSAAGIGIGLVVTGAPIPELSFQNMHPDNAPIFPLLFLTISCGALSGFHATQTPIISRTTENETNGRKIFYGMMIAEGVIAMIWAAAAMSLFQGEQSLSDVLAAGGPAAVVSEVSTTMLGAVGGTLAVLGVIVLPITSGDTAFRSARMIIADYLKVEQKPIVKRILIALPLFVMSYALTHMDFTLLWRYFSWANQTTAVIALWTGTMYLVLSRKPYLITSIPAVFMTMATFTYLAYAPIGFNLPLQTSYIVAALGTLVCIALFMKRVRRLSRATFSVDEPVPGALDQDATLATSNR</sequence>
<name>A0A857GP19_9GAMM</name>
<dbReference type="Proteomes" id="UP000463949">
    <property type="component" value="Chromosome"/>
</dbReference>
<keyword evidence="5 7" id="KW-1133">Transmembrane helix</keyword>
<dbReference type="GO" id="GO:0009267">
    <property type="term" value="P:cellular response to starvation"/>
    <property type="evidence" value="ECO:0007669"/>
    <property type="project" value="InterPro"/>
</dbReference>
<gene>
    <name evidence="9" type="ORF">CTT34_03090</name>
</gene>
<keyword evidence="3" id="KW-1003">Cell membrane</keyword>
<feature type="domain" description="CstA N-terminal" evidence="8">
    <location>
        <begin position="298"/>
        <end position="425"/>
    </location>
</feature>
<dbReference type="PANTHER" id="PTHR30252:SF4">
    <property type="entry name" value="CARBON STARVATION"/>
    <property type="match status" value="1"/>
</dbReference>
<evidence type="ECO:0000259" key="8">
    <source>
        <dbReference type="Pfam" id="PF02554"/>
    </source>
</evidence>
<feature type="transmembrane region" description="Helical" evidence="7">
    <location>
        <begin position="126"/>
        <end position="150"/>
    </location>
</feature>
<feature type="domain" description="CstA N-terminal" evidence="8">
    <location>
        <begin position="3"/>
        <end position="144"/>
    </location>
</feature>
<feature type="transmembrane region" description="Helical" evidence="7">
    <location>
        <begin position="311"/>
        <end position="333"/>
    </location>
</feature>
<keyword evidence="4 7" id="KW-0812">Transmembrane</keyword>
<feature type="transmembrane region" description="Helical" evidence="7">
    <location>
        <begin position="416"/>
        <end position="434"/>
    </location>
</feature>
<dbReference type="PANTHER" id="PTHR30252">
    <property type="entry name" value="INNER MEMBRANE PEPTIDE TRANSPORTER"/>
    <property type="match status" value="1"/>
</dbReference>
<feature type="transmembrane region" description="Helical" evidence="7">
    <location>
        <begin position="75"/>
        <end position="98"/>
    </location>
</feature>
<dbReference type="RefSeq" id="WP_159341110.1">
    <property type="nucleotide sequence ID" value="NZ_CP024621.1"/>
</dbReference>
<accession>A0A857GP19</accession>
<dbReference type="KEGG" id="hmd:CTT34_03090"/>
<dbReference type="OrthoDB" id="9761224at2"/>
<dbReference type="InterPro" id="IPR003706">
    <property type="entry name" value="CstA_N"/>
</dbReference>
<evidence type="ECO:0000256" key="6">
    <source>
        <dbReference type="ARBA" id="ARBA00023136"/>
    </source>
</evidence>
<feature type="transmembrane region" description="Helical" evidence="7">
    <location>
        <begin position="440"/>
        <end position="457"/>
    </location>
</feature>
<evidence type="ECO:0000256" key="7">
    <source>
        <dbReference type="SAM" id="Phobius"/>
    </source>
</evidence>
<dbReference type="AlphaFoldDB" id="A0A857GP19"/>
<dbReference type="InterPro" id="IPR051605">
    <property type="entry name" value="CstA"/>
</dbReference>
<comment type="subcellular location">
    <subcellularLocation>
        <location evidence="1">Cell membrane</location>
        <topology evidence="1">Multi-pass membrane protein</topology>
    </subcellularLocation>
</comment>
<feature type="transmembrane region" description="Helical" evidence="7">
    <location>
        <begin position="225"/>
        <end position="241"/>
    </location>
</feature>
<evidence type="ECO:0000256" key="4">
    <source>
        <dbReference type="ARBA" id="ARBA00022692"/>
    </source>
</evidence>
<feature type="transmembrane region" description="Helical" evidence="7">
    <location>
        <begin position="383"/>
        <end position="404"/>
    </location>
</feature>
<reference evidence="9 10" key="1">
    <citation type="submission" date="2017-10" db="EMBL/GenBank/DDBJ databases">
        <title>Coral associated bacteria.</title>
        <authorList>
            <person name="Wang X."/>
        </authorList>
    </citation>
    <scope>NUCLEOTIDE SEQUENCE [LARGE SCALE GENOMIC DNA]</scope>
    <source>
        <strain evidence="9 10">SCSIO 43005</strain>
    </source>
</reference>
<evidence type="ECO:0000256" key="2">
    <source>
        <dbReference type="ARBA" id="ARBA00007755"/>
    </source>
</evidence>
<proteinExistence type="inferred from homology"/>
<feature type="transmembrane region" description="Helical" evidence="7">
    <location>
        <begin position="156"/>
        <end position="177"/>
    </location>
</feature>
<evidence type="ECO:0000313" key="9">
    <source>
        <dbReference type="EMBL" id="QHD48741.1"/>
    </source>
</evidence>
<evidence type="ECO:0000313" key="10">
    <source>
        <dbReference type="Proteomes" id="UP000463949"/>
    </source>
</evidence>
<comment type="similarity">
    <text evidence="2">Belongs to the peptide transporter carbon starvation (CstA) (TC 2.A.114) family.</text>
</comment>
<feature type="transmembrane region" description="Helical" evidence="7">
    <location>
        <begin position="354"/>
        <end position="371"/>
    </location>
</feature>
<feature type="transmembrane region" description="Helical" evidence="7">
    <location>
        <begin position="262"/>
        <end position="285"/>
    </location>
</feature>
<feature type="transmembrane region" description="Helical" evidence="7">
    <location>
        <begin position="184"/>
        <end position="205"/>
    </location>
</feature>
<evidence type="ECO:0000256" key="3">
    <source>
        <dbReference type="ARBA" id="ARBA00022475"/>
    </source>
</evidence>
<evidence type="ECO:0000256" key="5">
    <source>
        <dbReference type="ARBA" id="ARBA00022989"/>
    </source>
</evidence>
<dbReference type="Pfam" id="PF02554">
    <property type="entry name" value="CstA"/>
    <property type="match status" value="3"/>
</dbReference>
<dbReference type="EMBL" id="CP024621">
    <property type="protein sequence ID" value="QHD48741.1"/>
    <property type="molecule type" value="Genomic_DNA"/>
</dbReference>
<feature type="domain" description="CstA N-terminal" evidence="8">
    <location>
        <begin position="149"/>
        <end position="287"/>
    </location>
</feature>
<organism evidence="9 10">
    <name type="scientific">Vreelandella aquamarina</name>
    <dbReference type="NCBI Taxonomy" id="77097"/>
    <lineage>
        <taxon>Bacteria</taxon>
        <taxon>Pseudomonadati</taxon>
        <taxon>Pseudomonadota</taxon>
        <taxon>Gammaproteobacteria</taxon>
        <taxon>Oceanospirillales</taxon>
        <taxon>Halomonadaceae</taxon>
        <taxon>Vreelandella</taxon>
    </lineage>
</organism>
<dbReference type="GO" id="GO:0005886">
    <property type="term" value="C:plasma membrane"/>
    <property type="evidence" value="ECO:0007669"/>
    <property type="project" value="UniProtKB-SubCell"/>
</dbReference>